<keyword evidence="4" id="KW-1185">Reference proteome</keyword>
<feature type="chain" id="PRO_5045716006" evidence="2">
    <location>
        <begin position="19"/>
        <end position="164"/>
    </location>
</feature>
<feature type="compositionally biased region" description="Gly residues" evidence="1">
    <location>
        <begin position="128"/>
        <end position="155"/>
    </location>
</feature>
<dbReference type="EMBL" id="JAZGSY010000310">
    <property type="protein sequence ID" value="KAL1837285.1"/>
    <property type="molecule type" value="Genomic_DNA"/>
</dbReference>
<feature type="compositionally biased region" description="Pro residues" evidence="1">
    <location>
        <begin position="102"/>
        <end position="120"/>
    </location>
</feature>
<evidence type="ECO:0000313" key="4">
    <source>
        <dbReference type="Proteomes" id="UP001583172"/>
    </source>
</evidence>
<feature type="region of interest" description="Disordered" evidence="1">
    <location>
        <begin position="46"/>
        <end position="164"/>
    </location>
</feature>
<evidence type="ECO:0000256" key="2">
    <source>
        <dbReference type="SAM" id="SignalP"/>
    </source>
</evidence>
<feature type="compositionally biased region" description="Low complexity" evidence="1">
    <location>
        <begin position="46"/>
        <end position="57"/>
    </location>
</feature>
<gene>
    <name evidence="3" type="ORF">VTJ49DRAFT_4051</name>
</gene>
<dbReference type="Proteomes" id="UP001583172">
    <property type="component" value="Unassembled WGS sequence"/>
</dbReference>
<reference evidence="3 4" key="1">
    <citation type="journal article" date="2024" name="Commun. Biol.">
        <title>Comparative genomic analysis of thermophilic fungi reveals convergent evolutionary adaptations and gene losses.</title>
        <authorList>
            <person name="Steindorff A.S."/>
            <person name="Aguilar-Pontes M.V."/>
            <person name="Robinson A.J."/>
            <person name="Andreopoulos B."/>
            <person name="LaButti K."/>
            <person name="Kuo A."/>
            <person name="Mondo S."/>
            <person name="Riley R."/>
            <person name="Otillar R."/>
            <person name="Haridas S."/>
            <person name="Lipzen A."/>
            <person name="Grimwood J."/>
            <person name="Schmutz J."/>
            <person name="Clum A."/>
            <person name="Reid I.D."/>
            <person name="Moisan M.C."/>
            <person name="Butler G."/>
            <person name="Nguyen T.T.M."/>
            <person name="Dewar K."/>
            <person name="Conant G."/>
            <person name="Drula E."/>
            <person name="Henrissat B."/>
            <person name="Hansel C."/>
            <person name="Singer S."/>
            <person name="Hutchinson M.I."/>
            <person name="de Vries R.P."/>
            <person name="Natvig D.O."/>
            <person name="Powell A.J."/>
            <person name="Tsang A."/>
            <person name="Grigoriev I.V."/>
        </authorList>
    </citation>
    <scope>NUCLEOTIDE SEQUENCE [LARGE SCALE GENOMIC DNA]</scope>
    <source>
        <strain evidence="3 4">CBS 620.91</strain>
    </source>
</reference>
<accession>A0ABR3V6A8</accession>
<sequence>MQLTSSLAPLLLAGPGACLPGDPKDCGLATTTTTLVTSVVPTGDIATSAPAPTVEAAVAEDEEASERDEETVVNVDESAKDLVLDEDVSSSMARRQFRGRPPVRPPPRPPVRPPPRPPARAPARRPGGRLGGFGRGKGRVGGFGGGRGRAGGFGRGKGKGRFRA</sequence>
<feature type="signal peptide" evidence="2">
    <location>
        <begin position="1"/>
        <end position="18"/>
    </location>
</feature>
<evidence type="ECO:0000313" key="3">
    <source>
        <dbReference type="EMBL" id="KAL1837285.1"/>
    </source>
</evidence>
<keyword evidence="2" id="KW-0732">Signal</keyword>
<proteinExistence type="predicted"/>
<name>A0ABR3V6A8_HUMIN</name>
<evidence type="ECO:0000256" key="1">
    <source>
        <dbReference type="SAM" id="MobiDB-lite"/>
    </source>
</evidence>
<comment type="caution">
    <text evidence="3">The sequence shown here is derived from an EMBL/GenBank/DDBJ whole genome shotgun (WGS) entry which is preliminary data.</text>
</comment>
<protein>
    <submittedName>
        <fullName evidence="3">Uncharacterized protein</fullName>
    </submittedName>
</protein>
<feature type="compositionally biased region" description="Acidic residues" evidence="1">
    <location>
        <begin position="58"/>
        <end position="71"/>
    </location>
</feature>
<organism evidence="3 4">
    <name type="scientific">Humicola insolens</name>
    <name type="common">Soft-rot fungus</name>
    <dbReference type="NCBI Taxonomy" id="85995"/>
    <lineage>
        <taxon>Eukaryota</taxon>
        <taxon>Fungi</taxon>
        <taxon>Dikarya</taxon>
        <taxon>Ascomycota</taxon>
        <taxon>Pezizomycotina</taxon>
        <taxon>Sordariomycetes</taxon>
        <taxon>Sordariomycetidae</taxon>
        <taxon>Sordariales</taxon>
        <taxon>Chaetomiaceae</taxon>
        <taxon>Mycothermus</taxon>
    </lineage>
</organism>